<evidence type="ECO:0000313" key="2">
    <source>
        <dbReference type="Proteomes" id="UP000245678"/>
    </source>
</evidence>
<dbReference type="Proteomes" id="UP000245678">
    <property type="component" value="Unassembled WGS sequence"/>
</dbReference>
<sequence>MGKFTIPDKVLYVCVGSKCGKRGGKDMYKLAKSYIKHHDGPEEIEVIETECTDRCKYAPVCSIQPGNTWLKEYHPKEVLQALENPYRKDF</sequence>
<dbReference type="CDD" id="cd02980">
    <property type="entry name" value="TRX_Fd_family"/>
    <property type="match status" value="1"/>
</dbReference>
<comment type="caution">
    <text evidence="1">The sequence shown here is derived from an EMBL/GenBank/DDBJ whole genome shotgun (WGS) entry which is preliminary data.</text>
</comment>
<dbReference type="RefSeq" id="WP_109608055.1">
    <property type="nucleotide sequence ID" value="NZ_QGHA01000003.1"/>
</dbReference>
<dbReference type="AlphaFoldDB" id="A0A316HDP3"/>
<keyword evidence="2" id="KW-1185">Reference proteome</keyword>
<gene>
    <name evidence="1" type="ORF">LX99_02381</name>
</gene>
<reference evidence="1 2" key="1">
    <citation type="submission" date="2018-05" db="EMBL/GenBank/DDBJ databases">
        <title>Genomic Encyclopedia of Archaeal and Bacterial Type Strains, Phase II (KMG-II): from individual species to whole genera.</title>
        <authorList>
            <person name="Goeker M."/>
        </authorList>
    </citation>
    <scope>NUCLEOTIDE SEQUENCE [LARGE SCALE GENOMIC DNA]</scope>
    <source>
        <strain evidence="1 2">DSM 19975</strain>
    </source>
</reference>
<protein>
    <recommendedName>
        <fullName evidence="3">Thioredoxin-like protein</fullName>
    </recommendedName>
</protein>
<dbReference type="InterPro" id="IPR036249">
    <property type="entry name" value="Thioredoxin-like_sf"/>
</dbReference>
<evidence type="ECO:0000313" key="1">
    <source>
        <dbReference type="EMBL" id="PWK78537.1"/>
    </source>
</evidence>
<dbReference type="EMBL" id="QGHA01000003">
    <property type="protein sequence ID" value="PWK78537.1"/>
    <property type="molecule type" value="Genomic_DNA"/>
</dbReference>
<organism evidence="1 2">
    <name type="scientific">Mucilaginibacter oryzae</name>
    <dbReference type="NCBI Taxonomy" id="468058"/>
    <lineage>
        <taxon>Bacteria</taxon>
        <taxon>Pseudomonadati</taxon>
        <taxon>Bacteroidota</taxon>
        <taxon>Sphingobacteriia</taxon>
        <taxon>Sphingobacteriales</taxon>
        <taxon>Sphingobacteriaceae</taxon>
        <taxon>Mucilaginibacter</taxon>
    </lineage>
</organism>
<proteinExistence type="predicted"/>
<dbReference type="Gene3D" id="3.40.30.10">
    <property type="entry name" value="Glutaredoxin"/>
    <property type="match status" value="1"/>
</dbReference>
<name>A0A316HDP3_9SPHI</name>
<dbReference type="SUPFAM" id="SSF52833">
    <property type="entry name" value="Thioredoxin-like"/>
    <property type="match status" value="1"/>
</dbReference>
<accession>A0A316HDP3</accession>
<evidence type="ECO:0008006" key="3">
    <source>
        <dbReference type="Google" id="ProtNLM"/>
    </source>
</evidence>